<dbReference type="InterPro" id="IPR036388">
    <property type="entry name" value="WH-like_DNA-bd_sf"/>
</dbReference>
<dbReference type="GO" id="GO:0003700">
    <property type="term" value="F:DNA-binding transcription factor activity"/>
    <property type="evidence" value="ECO:0007669"/>
    <property type="project" value="InterPro"/>
</dbReference>
<evidence type="ECO:0000313" key="3">
    <source>
        <dbReference type="Proteomes" id="UP000245124"/>
    </source>
</evidence>
<accession>A0A2R5G3V2</accession>
<dbReference type="Pfam" id="PF12840">
    <property type="entry name" value="HTH_20"/>
    <property type="match status" value="1"/>
</dbReference>
<dbReference type="PANTHER" id="PTHR38600:SF2">
    <property type="entry name" value="SLL0088 PROTEIN"/>
    <property type="match status" value="1"/>
</dbReference>
<dbReference type="Proteomes" id="UP000245124">
    <property type="component" value="Unassembled WGS sequence"/>
</dbReference>
<dbReference type="CDD" id="cd00090">
    <property type="entry name" value="HTH_ARSR"/>
    <property type="match status" value="1"/>
</dbReference>
<proteinExistence type="predicted"/>
<reference evidence="2 3" key="1">
    <citation type="submission" date="2017-06" db="EMBL/GenBank/DDBJ databases">
        <title>Genome sequencing of cyanobaciteial culture collection at National Institute for Environmental Studies (NIES).</title>
        <authorList>
            <person name="Hirose Y."/>
            <person name="Shimura Y."/>
            <person name="Fujisawa T."/>
            <person name="Nakamura Y."/>
            <person name="Kawachi M."/>
        </authorList>
    </citation>
    <scope>NUCLEOTIDE SEQUENCE [LARGE SCALE GENOMIC DNA]</scope>
    <source>
        <strain evidence="2 3">NIES-4072</strain>
    </source>
</reference>
<sequence>MVESNVALDKIFAALADVTRRDILKRVSTAEHTIGELAQPYAMSFAAIAKHISVLEKAGLITKRRSGKEKVIQIQPKTLKVAAAYLGEYEKIWSARFDALEKLLEDR</sequence>
<dbReference type="PROSITE" id="PS50987">
    <property type="entry name" value="HTH_ARSR_2"/>
    <property type="match status" value="1"/>
</dbReference>
<evidence type="ECO:0000313" key="2">
    <source>
        <dbReference type="EMBL" id="GBG23113.1"/>
    </source>
</evidence>
<dbReference type="AlphaFoldDB" id="A0A2R5G3V2"/>
<organism evidence="2 3">
    <name type="scientific">Nostoc commune NIES-4072</name>
    <dbReference type="NCBI Taxonomy" id="2005467"/>
    <lineage>
        <taxon>Bacteria</taxon>
        <taxon>Bacillati</taxon>
        <taxon>Cyanobacteriota</taxon>
        <taxon>Cyanophyceae</taxon>
        <taxon>Nostocales</taxon>
        <taxon>Nostocaceae</taxon>
        <taxon>Nostoc</taxon>
    </lineage>
</organism>
<dbReference type="EMBL" id="BDUD01000002">
    <property type="protein sequence ID" value="GBG23113.1"/>
    <property type="molecule type" value="Genomic_DNA"/>
</dbReference>
<name>A0A2R5G3V2_NOSCO</name>
<dbReference type="NCBIfam" id="NF033788">
    <property type="entry name" value="HTH_metalloreg"/>
    <property type="match status" value="1"/>
</dbReference>
<dbReference type="OrthoDB" id="9799175at2"/>
<gene>
    <name evidence="2" type="ORF">NIES4072_68250</name>
</gene>
<dbReference type="SUPFAM" id="SSF46785">
    <property type="entry name" value="Winged helix' DNA-binding domain"/>
    <property type="match status" value="1"/>
</dbReference>
<dbReference type="PRINTS" id="PR00778">
    <property type="entry name" value="HTHARSR"/>
</dbReference>
<dbReference type="InterPro" id="IPR036390">
    <property type="entry name" value="WH_DNA-bd_sf"/>
</dbReference>
<dbReference type="InterPro" id="IPR011991">
    <property type="entry name" value="ArsR-like_HTH"/>
</dbReference>
<dbReference type="RefSeq" id="WP_109013061.1">
    <property type="nucleotide sequence ID" value="NZ_BDUD01000002.1"/>
</dbReference>
<evidence type="ECO:0000259" key="1">
    <source>
        <dbReference type="PROSITE" id="PS50987"/>
    </source>
</evidence>
<comment type="caution">
    <text evidence="2">The sequence shown here is derived from an EMBL/GenBank/DDBJ whole genome shotgun (WGS) entry which is preliminary data.</text>
</comment>
<dbReference type="PANTHER" id="PTHR38600">
    <property type="entry name" value="TRANSCRIPTIONAL REGULATORY PROTEIN"/>
    <property type="match status" value="1"/>
</dbReference>
<dbReference type="InterPro" id="IPR001845">
    <property type="entry name" value="HTH_ArsR_DNA-bd_dom"/>
</dbReference>
<keyword evidence="3" id="KW-1185">Reference proteome</keyword>
<dbReference type="SMART" id="SM00418">
    <property type="entry name" value="HTH_ARSR"/>
    <property type="match status" value="1"/>
</dbReference>
<protein>
    <submittedName>
        <fullName evidence="2">ArsR family transcriptional regulator</fullName>
    </submittedName>
</protein>
<dbReference type="Gene3D" id="1.10.10.10">
    <property type="entry name" value="Winged helix-like DNA-binding domain superfamily/Winged helix DNA-binding domain"/>
    <property type="match status" value="1"/>
</dbReference>
<feature type="domain" description="HTH arsR-type" evidence="1">
    <location>
        <begin position="1"/>
        <end position="96"/>
    </location>
</feature>